<evidence type="ECO:0000256" key="4">
    <source>
        <dbReference type="ARBA" id="ARBA00022729"/>
    </source>
</evidence>
<evidence type="ECO:0000313" key="11">
    <source>
        <dbReference type="Proteomes" id="UP000265000"/>
    </source>
</evidence>
<evidence type="ECO:0000259" key="9">
    <source>
        <dbReference type="PROSITE" id="PS51362"/>
    </source>
</evidence>
<dbReference type="GO" id="GO:0048731">
    <property type="term" value="P:system development"/>
    <property type="evidence" value="ECO:0007669"/>
    <property type="project" value="UniProtKB-ARBA"/>
</dbReference>
<protein>
    <recommendedName>
        <fullName evidence="9">TGF-beta family profile domain-containing protein</fullName>
    </recommendedName>
</protein>
<dbReference type="PANTHER" id="PTHR12173">
    <property type="entry name" value="GDNF SUBFAMILY OF TGF-BETA FAMILY"/>
    <property type="match status" value="1"/>
</dbReference>
<dbReference type="GO" id="GO:0030116">
    <property type="term" value="F:glial cell-derived neurotrophic factor receptor binding"/>
    <property type="evidence" value="ECO:0007669"/>
    <property type="project" value="InterPro"/>
</dbReference>
<keyword evidence="3" id="KW-0964">Secreted</keyword>
<dbReference type="Gene3D" id="2.10.90.10">
    <property type="entry name" value="Cystine-knot cytokines"/>
    <property type="match status" value="1"/>
</dbReference>
<evidence type="ECO:0000256" key="3">
    <source>
        <dbReference type="ARBA" id="ARBA00022525"/>
    </source>
</evidence>
<evidence type="ECO:0000256" key="6">
    <source>
        <dbReference type="ARBA" id="ARBA00023157"/>
    </source>
</evidence>
<dbReference type="SUPFAM" id="SSF57501">
    <property type="entry name" value="Cystine-knot cytokines"/>
    <property type="match status" value="1"/>
</dbReference>
<dbReference type="AlphaFoldDB" id="A0A3Q2T4N1"/>
<dbReference type="STRING" id="8078.ENSFHEP00000009163"/>
<evidence type="ECO:0000256" key="7">
    <source>
        <dbReference type="RuleBase" id="RU000354"/>
    </source>
</evidence>
<evidence type="ECO:0000256" key="2">
    <source>
        <dbReference type="ARBA" id="ARBA00009832"/>
    </source>
</evidence>
<dbReference type="GO" id="GO:0008083">
    <property type="term" value="F:growth factor activity"/>
    <property type="evidence" value="ECO:0007669"/>
    <property type="project" value="UniProtKB-KW"/>
</dbReference>
<dbReference type="InterPro" id="IPR001839">
    <property type="entry name" value="TGF-b_C"/>
</dbReference>
<keyword evidence="6" id="KW-1015">Disulfide bond</keyword>
<evidence type="ECO:0000256" key="1">
    <source>
        <dbReference type="ARBA" id="ARBA00004613"/>
    </source>
</evidence>
<feature type="compositionally biased region" description="Low complexity" evidence="8">
    <location>
        <begin position="41"/>
        <end position="59"/>
    </location>
</feature>
<dbReference type="PROSITE" id="PS51362">
    <property type="entry name" value="TGF_BETA_2"/>
    <property type="match status" value="1"/>
</dbReference>
<keyword evidence="11" id="KW-1185">Reference proteome</keyword>
<dbReference type="GO" id="GO:0005576">
    <property type="term" value="C:extracellular region"/>
    <property type="evidence" value="ECO:0007669"/>
    <property type="project" value="UniProtKB-SubCell"/>
</dbReference>
<name>A0A3Q2T4N1_FUNHE</name>
<dbReference type="Ensembl" id="ENSFHET00000000946.1">
    <property type="protein sequence ID" value="ENSFHEP00000009163.1"/>
    <property type="gene ID" value="ENSFHEG00000010402.1"/>
</dbReference>
<accession>A0A3Q2T4N1</accession>
<organism evidence="10 11">
    <name type="scientific">Fundulus heteroclitus</name>
    <name type="common">Killifish</name>
    <name type="synonym">Mummichog</name>
    <dbReference type="NCBI Taxonomy" id="8078"/>
    <lineage>
        <taxon>Eukaryota</taxon>
        <taxon>Metazoa</taxon>
        <taxon>Chordata</taxon>
        <taxon>Craniata</taxon>
        <taxon>Vertebrata</taxon>
        <taxon>Euteleostomi</taxon>
        <taxon>Actinopterygii</taxon>
        <taxon>Neopterygii</taxon>
        <taxon>Teleostei</taxon>
        <taxon>Neoteleostei</taxon>
        <taxon>Acanthomorphata</taxon>
        <taxon>Ovalentaria</taxon>
        <taxon>Atherinomorphae</taxon>
        <taxon>Cyprinodontiformes</taxon>
        <taxon>Fundulidae</taxon>
        <taxon>Fundulus</taxon>
    </lineage>
</organism>
<dbReference type="CDD" id="cd19383">
    <property type="entry name" value="TGF_beta_Neurturin"/>
    <property type="match status" value="1"/>
</dbReference>
<keyword evidence="4" id="KW-0732">Signal</keyword>
<feature type="domain" description="TGF-beta family profile" evidence="9">
    <location>
        <begin position="110"/>
        <end position="229"/>
    </location>
</feature>
<dbReference type="PANTHER" id="PTHR12173:SF3">
    <property type="entry name" value="NEURTURIN"/>
    <property type="match status" value="1"/>
</dbReference>
<feature type="region of interest" description="Disordered" evidence="8">
    <location>
        <begin position="37"/>
        <end position="76"/>
    </location>
</feature>
<comment type="subcellular location">
    <subcellularLocation>
        <location evidence="1">Secreted</location>
    </subcellularLocation>
</comment>
<dbReference type="Pfam" id="PF00019">
    <property type="entry name" value="TGF_beta"/>
    <property type="match status" value="1"/>
</dbReference>
<dbReference type="InterPro" id="IPR029034">
    <property type="entry name" value="Cystine-knot_cytokine"/>
</dbReference>
<dbReference type="GeneTree" id="ENSGT00950000182993"/>
<dbReference type="InterPro" id="IPR043401">
    <property type="entry name" value="GDNF_fam"/>
</dbReference>
<evidence type="ECO:0000313" key="10">
    <source>
        <dbReference type="Ensembl" id="ENSFHEP00000009163.1"/>
    </source>
</evidence>
<dbReference type="Proteomes" id="UP000265000">
    <property type="component" value="Unplaced"/>
</dbReference>
<dbReference type="GO" id="GO:0030971">
    <property type="term" value="F:receptor tyrosine kinase binding"/>
    <property type="evidence" value="ECO:0007669"/>
    <property type="project" value="InterPro"/>
</dbReference>
<proteinExistence type="inferred from homology"/>
<comment type="similarity">
    <text evidence="2">Belongs to the TGF-beta family. GDNF subfamily.</text>
</comment>
<evidence type="ECO:0000256" key="5">
    <source>
        <dbReference type="ARBA" id="ARBA00023030"/>
    </source>
</evidence>
<keyword evidence="5 7" id="KW-0339">Growth factor</keyword>
<sequence>MKLWKGATFAFVLCAAALSAFLARNTLSIRGFKVQAKHPHASSPSEPSPKSSSTSSAEPRALPQQRDSLLRKTRSTRNNMNSLLSESGMLQSFTEGELQHVLGTLLDRKRRRDQSLGMTQARRTKRAHKSRPCSLRKLVLTVNELGLGFESDETVQLQYCSGQCDKEKKNYDLVMKHVVEKGFIGRGRRNKVSKDPCCRPTKFEKPIVFYGNRTYNKISNVSAKTCGCV</sequence>
<evidence type="ECO:0000256" key="8">
    <source>
        <dbReference type="SAM" id="MobiDB-lite"/>
    </source>
</evidence>
<reference evidence="10" key="1">
    <citation type="submission" date="2025-08" db="UniProtKB">
        <authorList>
            <consortium name="Ensembl"/>
        </authorList>
    </citation>
    <scope>IDENTIFICATION</scope>
</reference>
<reference evidence="10" key="2">
    <citation type="submission" date="2025-09" db="UniProtKB">
        <authorList>
            <consortium name="Ensembl"/>
        </authorList>
    </citation>
    <scope>IDENTIFICATION</scope>
</reference>